<dbReference type="EMBL" id="NPEV01000031">
    <property type="protein sequence ID" value="RAI26405.1"/>
    <property type="molecule type" value="Genomic_DNA"/>
</dbReference>
<reference evidence="1 2" key="1">
    <citation type="submission" date="2017-07" db="EMBL/GenBank/DDBJ databases">
        <title>Draft Genome Sequences of Select Purple Nonsulfur Bacteria.</title>
        <authorList>
            <person name="Lasarre B."/>
            <person name="Mckinlay J.B."/>
        </authorList>
    </citation>
    <scope>NUCLEOTIDE SEQUENCE [LARGE SCALE GENOMIC DNA]</scope>
    <source>
        <strain evidence="1 2">DSM 11290</strain>
    </source>
</reference>
<keyword evidence="2" id="KW-1185">Reference proteome</keyword>
<accession>A0A327JKH5</accession>
<dbReference type="Proteomes" id="UP000249299">
    <property type="component" value="Unassembled WGS sequence"/>
</dbReference>
<gene>
    <name evidence="1" type="ORF">CH339_14450</name>
</gene>
<evidence type="ECO:0008006" key="3">
    <source>
        <dbReference type="Google" id="ProtNLM"/>
    </source>
</evidence>
<name>A0A327JKH5_9HYPH</name>
<dbReference type="OrthoDB" id="9816185at2"/>
<dbReference type="AlphaFoldDB" id="A0A327JKH5"/>
<evidence type="ECO:0000313" key="1">
    <source>
        <dbReference type="EMBL" id="RAI26405.1"/>
    </source>
</evidence>
<comment type="caution">
    <text evidence="1">The sequence shown here is derived from an EMBL/GenBank/DDBJ whole genome shotgun (WGS) entry which is preliminary data.</text>
</comment>
<protein>
    <recommendedName>
        <fullName evidence="3">HNH endonuclease</fullName>
    </recommendedName>
</protein>
<dbReference type="RefSeq" id="WP_111435077.1">
    <property type="nucleotide sequence ID" value="NZ_JACIGG010000009.1"/>
</dbReference>
<organism evidence="1 2">
    <name type="scientific">Rhodobium orientis</name>
    <dbReference type="NCBI Taxonomy" id="34017"/>
    <lineage>
        <taxon>Bacteria</taxon>
        <taxon>Pseudomonadati</taxon>
        <taxon>Pseudomonadota</taxon>
        <taxon>Alphaproteobacteria</taxon>
        <taxon>Hyphomicrobiales</taxon>
        <taxon>Rhodobiaceae</taxon>
        <taxon>Rhodobium</taxon>
    </lineage>
</organism>
<evidence type="ECO:0000313" key="2">
    <source>
        <dbReference type="Proteomes" id="UP000249299"/>
    </source>
</evidence>
<proteinExistence type="predicted"/>
<dbReference type="Gene3D" id="1.10.30.50">
    <property type="match status" value="1"/>
</dbReference>
<sequence>MRSIPLLAVDATDVFDDIAAAKRQPRRRRMLAVRARVLSAYQDYDAAVPEVGGLAEVQMTNLQKDAMRHAYTVETQPMTQLRGDLLKRISVARCPFCGISESSTLDHYLPKEQFPEFSVFPKNLCPSCAVCNTRKRDRILDEGTNVRMFLHPCYDQIPDMGFLVVRVRVEADALVLSYRLVRPAGMALQVFQHLQSHFNELNLADRYRRMGLEHLGGQYPALRRAYGLGEDAERVAEKLREGAEDFEEVFGPNYWLAKLYRAMADNEDFCDGGFETVRVHAHPVHE</sequence>